<keyword evidence="1" id="KW-0732">Signal</keyword>
<dbReference type="EMBL" id="CP040602">
    <property type="protein sequence ID" value="QCU89821.1"/>
    <property type="molecule type" value="Genomic_DNA"/>
</dbReference>
<accession>A0A4P9K4Y9</accession>
<dbReference type="KEGG" id="thig:FE785_03790"/>
<dbReference type="Pfam" id="PF04314">
    <property type="entry name" value="PCuAC"/>
    <property type="match status" value="1"/>
</dbReference>
<dbReference type="PANTHER" id="PTHR36302:SF1">
    <property type="entry name" value="COPPER CHAPERONE PCU(A)C"/>
    <property type="match status" value="1"/>
</dbReference>
<gene>
    <name evidence="2" type="ORF">FE785_03790</name>
</gene>
<keyword evidence="3" id="KW-1185">Reference proteome</keyword>
<dbReference type="PANTHER" id="PTHR36302">
    <property type="entry name" value="BLR7088 PROTEIN"/>
    <property type="match status" value="1"/>
</dbReference>
<dbReference type="InterPro" id="IPR058248">
    <property type="entry name" value="Lxx211020-like"/>
</dbReference>
<evidence type="ECO:0000313" key="2">
    <source>
        <dbReference type="EMBL" id="QCU89821.1"/>
    </source>
</evidence>
<dbReference type="InterPro" id="IPR007410">
    <property type="entry name" value="LpqE-like"/>
</dbReference>
<dbReference type="Proteomes" id="UP000304864">
    <property type="component" value="Chromosome"/>
</dbReference>
<dbReference type="Gene3D" id="2.60.40.1890">
    <property type="entry name" value="PCu(A)C copper chaperone"/>
    <property type="match status" value="1"/>
</dbReference>
<feature type="chain" id="PRO_5020359840" evidence="1">
    <location>
        <begin position="28"/>
        <end position="168"/>
    </location>
</feature>
<sequence>MKIRGLFTAFSTAALLTLSGLQNIAMAAGIQIENAYAREMPPQAPASAAFMQISNHNASAVKLIGAESDAAELVELHTHSNDNGVMRMRKVSDINIPSHGTVLLQPGGFHIMLINPKTAFKAGNHINLTLQFSNGEKQSMQIPVKTMQAMMNNQNHHDHDHTMEHHHH</sequence>
<evidence type="ECO:0000256" key="1">
    <source>
        <dbReference type="SAM" id="SignalP"/>
    </source>
</evidence>
<dbReference type="OrthoDB" id="9796962at2"/>
<dbReference type="InterPro" id="IPR036182">
    <property type="entry name" value="PCuAC_sf"/>
</dbReference>
<proteinExistence type="predicted"/>
<reference evidence="2 3" key="1">
    <citation type="submission" date="2019-05" db="EMBL/GenBank/DDBJ databases">
        <title>Thiomicrorhabdus sediminis sp. nov, a novel sulfur-oxidizing bacterium isolated from coastal sediment.</title>
        <authorList>
            <person name="Liu X."/>
        </authorList>
    </citation>
    <scope>NUCLEOTIDE SEQUENCE [LARGE SCALE GENOMIC DNA]</scope>
    <source>
        <strain evidence="2 3">G1</strain>
    </source>
</reference>
<name>A0A4P9K4Y9_9GAMM</name>
<feature type="signal peptide" evidence="1">
    <location>
        <begin position="1"/>
        <end position="27"/>
    </location>
</feature>
<organism evidence="2 3">
    <name type="scientific">Thiomicrorhabdus sediminis</name>
    <dbReference type="NCBI Taxonomy" id="2580412"/>
    <lineage>
        <taxon>Bacteria</taxon>
        <taxon>Pseudomonadati</taxon>
        <taxon>Pseudomonadota</taxon>
        <taxon>Gammaproteobacteria</taxon>
        <taxon>Thiotrichales</taxon>
        <taxon>Piscirickettsiaceae</taxon>
        <taxon>Thiomicrorhabdus</taxon>
    </lineage>
</organism>
<dbReference type="RefSeq" id="WP_138564498.1">
    <property type="nucleotide sequence ID" value="NZ_CP040602.1"/>
</dbReference>
<protein>
    <submittedName>
        <fullName evidence="2">Copper chaperone PCu(A)C</fullName>
    </submittedName>
</protein>
<dbReference type="AlphaFoldDB" id="A0A4P9K4Y9"/>
<dbReference type="SUPFAM" id="SSF110087">
    <property type="entry name" value="DR1885-like metal-binding protein"/>
    <property type="match status" value="1"/>
</dbReference>
<evidence type="ECO:0000313" key="3">
    <source>
        <dbReference type="Proteomes" id="UP000304864"/>
    </source>
</evidence>